<sequence length="239" mass="25829">MAQLVAGDSRRFPDARAQRTKPGWVVLLDGPAERVAVRGVSRMAAPAGLVLETTPEDAYRSLVEATRIPAAARAAKALAVHARRHPVARFLCHHGLPLWHAGANPCRAESDPAGVTTIDLGQVRLMMAGLRGLEALARHATTGDGPADPARVAAALSWPILPAYLTRPVRAETARDGALVGERCRQIVATSVQVLQDSSRLRHDVEWVTAPQRLQPVTHAHSDLALYVHVFIERLLHLS</sequence>
<dbReference type="EMBL" id="BAAAYX010000020">
    <property type="protein sequence ID" value="GAA3715706.1"/>
    <property type="molecule type" value="Genomic_DNA"/>
</dbReference>
<organism evidence="1 2">
    <name type="scientific">Microlunatus aurantiacus</name>
    <dbReference type="NCBI Taxonomy" id="446786"/>
    <lineage>
        <taxon>Bacteria</taxon>
        <taxon>Bacillati</taxon>
        <taxon>Actinomycetota</taxon>
        <taxon>Actinomycetes</taxon>
        <taxon>Propionibacteriales</taxon>
        <taxon>Propionibacteriaceae</taxon>
        <taxon>Microlunatus</taxon>
    </lineage>
</organism>
<keyword evidence="2" id="KW-1185">Reference proteome</keyword>
<evidence type="ECO:0000313" key="1">
    <source>
        <dbReference type="EMBL" id="GAA3715706.1"/>
    </source>
</evidence>
<name>A0ABP7EA49_9ACTN</name>
<evidence type="ECO:0008006" key="3">
    <source>
        <dbReference type="Google" id="ProtNLM"/>
    </source>
</evidence>
<evidence type="ECO:0000313" key="2">
    <source>
        <dbReference type="Proteomes" id="UP001500051"/>
    </source>
</evidence>
<proteinExistence type="predicted"/>
<gene>
    <name evidence="1" type="ORF">GCM10022204_39090</name>
</gene>
<dbReference type="Proteomes" id="UP001500051">
    <property type="component" value="Unassembled WGS sequence"/>
</dbReference>
<accession>A0ABP7EA49</accession>
<protein>
    <recommendedName>
        <fullName evidence="3">Nucleotidyltransferase</fullName>
    </recommendedName>
</protein>
<reference evidence="2" key="1">
    <citation type="journal article" date="2019" name="Int. J. Syst. Evol. Microbiol.">
        <title>The Global Catalogue of Microorganisms (GCM) 10K type strain sequencing project: providing services to taxonomists for standard genome sequencing and annotation.</title>
        <authorList>
            <consortium name="The Broad Institute Genomics Platform"/>
            <consortium name="The Broad Institute Genome Sequencing Center for Infectious Disease"/>
            <person name="Wu L."/>
            <person name="Ma J."/>
        </authorList>
    </citation>
    <scope>NUCLEOTIDE SEQUENCE [LARGE SCALE GENOMIC DNA]</scope>
    <source>
        <strain evidence="2">JCM 16548</strain>
    </source>
</reference>
<dbReference type="RefSeq" id="WP_344814138.1">
    <property type="nucleotide sequence ID" value="NZ_BAAAYX010000020.1"/>
</dbReference>
<comment type="caution">
    <text evidence="1">The sequence shown here is derived from an EMBL/GenBank/DDBJ whole genome shotgun (WGS) entry which is preliminary data.</text>
</comment>